<sequence length="177" mass="19438">MRRYDSRRLGGSRGEPIECGVYMWDAAADAFRMDATLCRYLGLPEEVGVEGIALRRVVDLIHTADSTEFSNAIKNSARTGSSFRQSFRLGATSERAERLQAIGHSFFGAQHTPGVCTGMVFRTARGAKSAEAELTDHCIAAYEFARKSNSAMVQYLISMALIELGYQIAGFEPGRVQ</sequence>
<name>A0A561QCD2_9HYPH</name>
<keyword evidence="2" id="KW-1185">Reference proteome</keyword>
<dbReference type="Gene3D" id="3.30.450.20">
    <property type="entry name" value="PAS domain"/>
    <property type="match status" value="1"/>
</dbReference>
<comment type="caution">
    <text evidence="1">The sequence shown here is derived from an EMBL/GenBank/DDBJ whole genome shotgun (WGS) entry which is preliminary data.</text>
</comment>
<dbReference type="EMBL" id="VIWP01000009">
    <property type="protein sequence ID" value="TWF48039.1"/>
    <property type="molecule type" value="Genomic_DNA"/>
</dbReference>
<dbReference type="Proteomes" id="UP000320653">
    <property type="component" value="Unassembled WGS sequence"/>
</dbReference>
<evidence type="ECO:0008006" key="3">
    <source>
        <dbReference type="Google" id="ProtNLM"/>
    </source>
</evidence>
<gene>
    <name evidence="1" type="ORF">FHW37_109102</name>
</gene>
<reference evidence="1 2" key="1">
    <citation type="submission" date="2019-06" db="EMBL/GenBank/DDBJ databases">
        <title>Sorghum-associated microbial communities from plants grown in Nebraska, USA.</title>
        <authorList>
            <person name="Schachtman D."/>
        </authorList>
    </citation>
    <scope>NUCLEOTIDE SEQUENCE [LARGE SCALE GENOMIC DNA]</scope>
    <source>
        <strain evidence="1 2">1225</strain>
    </source>
</reference>
<organism evidence="1 2">
    <name type="scientific">Neorhizobium alkalisoli</name>
    <dbReference type="NCBI Taxonomy" id="528178"/>
    <lineage>
        <taxon>Bacteria</taxon>
        <taxon>Pseudomonadati</taxon>
        <taxon>Pseudomonadota</taxon>
        <taxon>Alphaproteobacteria</taxon>
        <taxon>Hyphomicrobiales</taxon>
        <taxon>Rhizobiaceae</taxon>
        <taxon>Rhizobium/Agrobacterium group</taxon>
        <taxon>Neorhizobium</taxon>
    </lineage>
</organism>
<dbReference type="AlphaFoldDB" id="A0A561QCD2"/>
<proteinExistence type="predicted"/>
<protein>
    <recommendedName>
        <fullName evidence="3">PAS domain-containing protein</fullName>
    </recommendedName>
</protein>
<evidence type="ECO:0000313" key="1">
    <source>
        <dbReference type="EMBL" id="TWF48039.1"/>
    </source>
</evidence>
<accession>A0A561QCD2</accession>
<evidence type="ECO:0000313" key="2">
    <source>
        <dbReference type="Proteomes" id="UP000320653"/>
    </source>
</evidence>